<feature type="domain" description="DUF4376" evidence="1">
    <location>
        <begin position="140"/>
        <end position="195"/>
    </location>
</feature>
<dbReference type="GeneID" id="70912513"/>
<keyword evidence="3" id="KW-1185">Reference proteome</keyword>
<sequence>MKPWLIEPYYLAASTREELEQALADAFGIDEQGETLMTSHIHSVTLTTPMVETGNLVSDGEGNEFPEMAPKDGAYAEVRVREPVPELSAFAEMPNPSVAEYYESLSQQTRFDAEFDLLPFGEVFIQTGMGKDGIRGIDRLKGVMTEVSIHPEKVDDVINWIAADNSVVELTYQDVTALISAFNTRQQALFNQYAQWRTGDKQDPFFFY</sequence>
<name>A0AAN0Y1X9_VIBNA</name>
<evidence type="ECO:0000259" key="1">
    <source>
        <dbReference type="Pfam" id="PF14301"/>
    </source>
</evidence>
<reference evidence="2 3" key="1">
    <citation type="submission" date="2016-07" db="EMBL/GenBank/DDBJ databases">
        <title>Developing Vibrio natriegens as a novel, fast-growing host for biotechnology.</title>
        <authorList>
            <person name="Weinstock M.T."/>
            <person name="Hesek E.D."/>
            <person name="Wilson C.M."/>
            <person name="Gibson D.G."/>
        </authorList>
    </citation>
    <scope>NUCLEOTIDE SEQUENCE [LARGE SCALE GENOMIC DNA]</scope>
    <source>
        <strain evidence="2 3">ATCC 14048</strain>
    </source>
</reference>
<accession>A0AAN0Y1X9</accession>
<dbReference type="AlphaFoldDB" id="A0AAN0Y1X9"/>
<protein>
    <recommendedName>
        <fullName evidence="1">DUF4376 domain-containing protein</fullName>
    </recommendedName>
</protein>
<dbReference type="InterPro" id="IPR025484">
    <property type="entry name" value="DUF4376"/>
</dbReference>
<dbReference type="RefSeq" id="WP_020333095.1">
    <property type="nucleotide sequence ID" value="NZ_ATFJ01000002.1"/>
</dbReference>
<dbReference type="Pfam" id="PF14301">
    <property type="entry name" value="DUF4376"/>
    <property type="match status" value="1"/>
</dbReference>
<proteinExistence type="predicted"/>
<gene>
    <name evidence="2" type="ORF">BA890_06465</name>
</gene>
<evidence type="ECO:0000313" key="3">
    <source>
        <dbReference type="Proteomes" id="UP000092741"/>
    </source>
</evidence>
<organism evidence="2 3">
    <name type="scientific">Vibrio natriegens NBRC 15636 = ATCC 14048 = DSM 759</name>
    <dbReference type="NCBI Taxonomy" id="1219067"/>
    <lineage>
        <taxon>Bacteria</taxon>
        <taxon>Pseudomonadati</taxon>
        <taxon>Pseudomonadota</taxon>
        <taxon>Gammaproteobacteria</taxon>
        <taxon>Vibrionales</taxon>
        <taxon>Vibrionaceae</taxon>
        <taxon>Vibrio</taxon>
    </lineage>
</organism>
<dbReference type="Proteomes" id="UP000092741">
    <property type="component" value="Chromosome 1"/>
</dbReference>
<evidence type="ECO:0000313" key="2">
    <source>
        <dbReference type="EMBL" id="ANQ12421.1"/>
    </source>
</evidence>
<dbReference type="EMBL" id="CP016345">
    <property type="protein sequence ID" value="ANQ12421.1"/>
    <property type="molecule type" value="Genomic_DNA"/>
</dbReference>